<evidence type="ECO:0000313" key="2">
    <source>
        <dbReference type="EMBL" id="MDD0813992.1"/>
    </source>
</evidence>
<organism evidence="2 3">
    <name type="scientific">Curvibacter microcysteis</name>
    <dbReference type="NCBI Taxonomy" id="3026419"/>
    <lineage>
        <taxon>Bacteria</taxon>
        <taxon>Pseudomonadati</taxon>
        <taxon>Pseudomonadota</taxon>
        <taxon>Betaproteobacteria</taxon>
        <taxon>Burkholderiales</taxon>
        <taxon>Comamonadaceae</taxon>
        <taxon>Curvibacter</taxon>
    </lineage>
</organism>
<dbReference type="Gene3D" id="2.60.120.10">
    <property type="entry name" value="Jelly Rolls"/>
    <property type="match status" value="1"/>
</dbReference>
<dbReference type="SMART" id="SM00100">
    <property type="entry name" value="cNMP"/>
    <property type="match status" value="1"/>
</dbReference>
<feature type="domain" description="Cyclic nucleotide-binding" evidence="1">
    <location>
        <begin position="29"/>
        <end position="130"/>
    </location>
</feature>
<gene>
    <name evidence="2" type="ORF">PSQ39_05045</name>
</gene>
<dbReference type="RefSeq" id="WP_273925578.1">
    <property type="nucleotide sequence ID" value="NZ_JAQSIO010000001.1"/>
</dbReference>
<dbReference type="PANTHER" id="PTHR24567:SF77">
    <property type="entry name" value="NUCLEOSIDE-RESPONSIVE TRANSCRIPTIONAL ACTIVATOR OF NUCLEOSIDE UTILIZATION DEOR"/>
    <property type="match status" value="1"/>
</dbReference>
<dbReference type="PROSITE" id="PS50042">
    <property type="entry name" value="CNMP_BINDING_3"/>
    <property type="match status" value="1"/>
</dbReference>
<reference evidence="2 3" key="1">
    <citation type="submission" date="2023-02" db="EMBL/GenBank/DDBJ databases">
        <title>Bacterial whole genome sequence for Curvibacter sp. HBC28.</title>
        <authorList>
            <person name="Le V."/>
            <person name="Ko S.-R."/>
            <person name="Ahn C.-Y."/>
            <person name="Oh H.-M."/>
        </authorList>
    </citation>
    <scope>NUCLEOTIDE SEQUENCE [LARGE SCALE GENOMIC DNA]</scope>
    <source>
        <strain evidence="2 3">HBC28</strain>
    </source>
</reference>
<protein>
    <submittedName>
        <fullName evidence="2">Cyclic nucleotide-binding domain-containing protein</fullName>
    </submittedName>
</protein>
<accession>A0ABT5MDM9</accession>
<dbReference type="InterPro" id="IPR018490">
    <property type="entry name" value="cNMP-bd_dom_sf"/>
</dbReference>
<dbReference type="InterPro" id="IPR014710">
    <property type="entry name" value="RmlC-like_jellyroll"/>
</dbReference>
<evidence type="ECO:0000259" key="1">
    <source>
        <dbReference type="PROSITE" id="PS50042"/>
    </source>
</evidence>
<dbReference type="SUPFAM" id="SSF51206">
    <property type="entry name" value="cAMP-binding domain-like"/>
    <property type="match status" value="1"/>
</dbReference>
<name>A0ABT5MDM9_9BURK</name>
<dbReference type="CDD" id="cd00038">
    <property type="entry name" value="CAP_ED"/>
    <property type="match status" value="1"/>
</dbReference>
<evidence type="ECO:0000313" key="3">
    <source>
        <dbReference type="Proteomes" id="UP001528672"/>
    </source>
</evidence>
<dbReference type="Proteomes" id="UP001528672">
    <property type="component" value="Unassembled WGS sequence"/>
</dbReference>
<dbReference type="Pfam" id="PF00027">
    <property type="entry name" value="cNMP_binding"/>
    <property type="match status" value="1"/>
</dbReference>
<dbReference type="PANTHER" id="PTHR24567">
    <property type="entry name" value="CRP FAMILY TRANSCRIPTIONAL REGULATORY PROTEIN"/>
    <property type="match status" value="1"/>
</dbReference>
<dbReference type="InterPro" id="IPR050397">
    <property type="entry name" value="Env_Response_Regulators"/>
</dbReference>
<dbReference type="EMBL" id="JAQSIO010000001">
    <property type="protein sequence ID" value="MDD0813992.1"/>
    <property type="molecule type" value="Genomic_DNA"/>
</dbReference>
<comment type="caution">
    <text evidence="2">The sequence shown here is derived from an EMBL/GenBank/DDBJ whole genome shotgun (WGS) entry which is preliminary data.</text>
</comment>
<sequence length="163" mass="17561">MHTALSSTPANGLQALALAMAHAPAEERLDLTLNPAQWDILQGYLLPHRLPGGQVLFARGVQDRTLYFIESGGLSVHLEDDKGRLRLALVGAGSVVGEGAFFSHLPRSATVQASADCQLWALTALRFAELGNRQPAMALSLSMGLGALMARRFSQRRRRVACT</sequence>
<proteinExistence type="predicted"/>
<dbReference type="InterPro" id="IPR000595">
    <property type="entry name" value="cNMP-bd_dom"/>
</dbReference>
<keyword evidence="3" id="KW-1185">Reference proteome</keyword>